<dbReference type="Gene3D" id="3.40.930.10">
    <property type="entry name" value="Mannitol-specific EII, Chain A"/>
    <property type="match status" value="1"/>
</dbReference>
<evidence type="ECO:0000256" key="8">
    <source>
        <dbReference type="ARBA" id="ARBA00037387"/>
    </source>
</evidence>
<accession>A0A1H1N4F5</accession>
<protein>
    <recommendedName>
        <fullName evidence="9">Ascorbate-specific PTS system EIIA component</fullName>
    </recommendedName>
    <alternativeName>
        <fullName evidence="10">Ascorbate-specific phosphotransferase enzyme IIA component</fullName>
    </alternativeName>
</protein>
<dbReference type="PROSITE" id="PS51094">
    <property type="entry name" value="PTS_EIIA_TYPE_2"/>
    <property type="match status" value="1"/>
</dbReference>
<reference evidence="13" key="1">
    <citation type="submission" date="2016-10" db="EMBL/GenBank/DDBJ databases">
        <authorList>
            <person name="Varghese N."/>
            <person name="Submissions S."/>
        </authorList>
    </citation>
    <scope>NUCLEOTIDE SEQUENCE [LARGE SCALE GENOMIC DNA]</scope>
    <source>
        <strain evidence="13">DSM 22620</strain>
    </source>
</reference>
<gene>
    <name evidence="12" type="ORF">SAMN04489857_1689</name>
</gene>
<comment type="subcellular location">
    <subcellularLocation>
        <location evidence="1">Cytoplasm</location>
    </subcellularLocation>
</comment>
<organism evidence="12 13">
    <name type="scientific">Parafannyhessea umbonata</name>
    <dbReference type="NCBI Taxonomy" id="604330"/>
    <lineage>
        <taxon>Bacteria</taxon>
        <taxon>Bacillati</taxon>
        <taxon>Actinomycetota</taxon>
        <taxon>Coriobacteriia</taxon>
        <taxon>Coriobacteriales</taxon>
        <taxon>Atopobiaceae</taxon>
        <taxon>Parafannyhessea</taxon>
    </lineage>
</organism>
<dbReference type="OrthoDB" id="1634238at2"/>
<evidence type="ECO:0000256" key="9">
    <source>
        <dbReference type="ARBA" id="ARBA00041175"/>
    </source>
</evidence>
<keyword evidence="3" id="KW-0963">Cytoplasm</keyword>
<evidence type="ECO:0000313" key="13">
    <source>
        <dbReference type="Proteomes" id="UP000199480"/>
    </source>
</evidence>
<evidence type="ECO:0000256" key="2">
    <source>
        <dbReference type="ARBA" id="ARBA00022448"/>
    </source>
</evidence>
<keyword evidence="4" id="KW-0597">Phosphoprotein</keyword>
<dbReference type="AlphaFoldDB" id="A0A1H1N4F5"/>
<sequence>MADSQKFAFQDMLKVENIQILDSVQDWREGVRVSLDPLVKGGYAEQRYADNVVKDIESVGPYVVLTDDIALIHARPEEGAIKTQMGLLLLRKPVQFEGSDSCVTLLFALSAEDPNSHVDAIKVLATFCMDESKVARLKESETPEEIYHLLIAESEATDRAGESVLSASE</sequence>
<dbReference type="EMBL" id="LT629759">
    <property type="protein sequence ID" value="SDR93797.1"/>
    <property type="molecule type" value="Genomic_DNA"/>
</dbReference>
<evidence type="ECO:0000256" key="4">
    <source>
        <dbReference type="ARBA" id="ARBA00022553"/>
    </source>
</evidence>
<keyword evidence="2" id="KW-0813">Transport</keyword>
<evidence type="ECO:0000256" key="10">
    <source>
        <dbReference type="ARBA" id="ARBA00042072"/>
    </source>
</evidence>
<evidence type="ECO:0000256" key="3">
    <source>
        <dbReference type="ARBA" id="ARBA00022490"/>
    </source>
</evidence>
<dbReference type="Pfam" id="PF00359">
    <property type="entry name" value="PTS_EIIA_2"/>
    <property type="match status" value="1"/>
</dbReference>
<dbReference type="GO" id="GO:0005737">
    <property type="term" value="C:cytoplasm"/>
    <property type="evidence" value="ECO:0007669"/>
    <property type="project" value="UniProtKB-SubCell"/>
</dbReference>
<name>A0A1H1N4F5_9ACTN</name>
<evidence type="ECO:0000259" key="11">
    <source>
        <dbReference type="PROSITE" id="PS51094"/>
    </source>
</evidence>
<evidence type="ECO:0000256" key="5">
    <source>
        <dbReference type="ARBA" id="ARBA00022679"/>
    </source>
</evidence>
<dbReference type="PANTHER" id="PTHR36203">
    <property type="entry name" value="ASCORBATE-SPECIFIC PTS SYSTEM EIIA COMPONENT"/>
    <property type="match status" value="1"/>
</dbReference>
<keyword evidence="5" id="KW-0808">Transferase</keyword>
<dbReference type="InterPro" id="IPR002178">
    <property type="entry name" value="PTS_EIIA_type-2_dom"/>
</dbReference>
<keyword evidence="6" id="KW-0598">Phosphotransferase system</keyword>
<evidence type="ECO:0000256" key="1">
    <source>
        <dbReference type="ARBA" id="ARBA00004496"/>
    </source>
</evidence>
<dbReference type="InterPro" id="IPR016152">
    <property type="entry name" value="PTrfase/Anion_transptr"/>
</dbReference>
<comment type="function">
    <text evidence="8">The phosphoenolpyruvate-dependent sugar phosphotransferase system (sugar PTS), a major carbohydrate active transport system, catalyzes the phosphorylation of incoming sugar substrates concomitantly with their translocation across the cell membrane. The enzyme II UlaABC PTS system is involved in ascorbate transport.</text>
</comment>
<feature type="domain" description="PTS EIIA type-2" evidence="11">
    <location>
        <begin position="11"/>
        <end position="153"/>
    </location>
</feature>
<dbReference type="Proteomes" id="UP000199480">
    <property type="component" value="Chromosome I"/>
</dbReference>
<evidence type="ECO:0000256" key="6">
    <source>
        <dbReference type="ARBA" id="ARBA00022683"/>
    </source>
</evidence>
<dbReference type="GeneID" id="78501023"/>
<dbReference type="InterPro" id="IPR051351">
    <property type="entry name" value="Ascorbate-PTS_EIIA_comp"/>
</dbReference>
<dbReference type="GO" id="GO:0009401">
    <property type="term" value="P:phosphoenolpyruvate-dependent sugar phosphotransferase system"/>
    <property type="evidence" value="ECO:0007669"/>
    <property type="project" value="UniProtKB-KW"/>
</dbReference>
<keyword evidence="7" id="KW-0418">Kinase</keyword>
<evidence type="ECO:0000313" key="12">
    <source>
        <dbReference type="EMBL" id="SDR93797.1"/>
    </source>
</evidence>
<dbReference type="SUPFAM" id="SSF55804">
    <property type="entry name" value="Phoshotransferase/anion transport protein"/>
    <property type="match status" value="1"/>
</dbReference>
<dbReference type="GO" id="GO:0016301">
    <property type="term" value="F:kinase activity"/>
    <property type="evidence" value="ECO:0007669"/>
    <property type="project" value="UniProtKB-KW"/>
</dbReference>
<evidence type="ECO:0000256" key="7">
    <source>
        <dbReference type="ARBA" id="ARBA00022777"/>
    </source>
</evidence>
<dbReference type="RefSeq" id="WP_090863548.1">
    <property type="nucleotide sequence ID" value="NZ_LT629759.1"/>
</dbReference>
<dbReference type="PANTHER" id="PTHR36203:SF1">
    <property type="entry name" value="ASCORBATE-SPECIFIC PTS SYSTEM EIIA COMPONENT"/>
    <property type="match status" value="1"/>
</dbReference>
<proteinExistence type="predicted"/>